<dbReference type="Proteomes" id="UP000035642">
    <property type="component" value="Unassembled WGS sequence"/>
</dbReference>
<evidence type="ECO:0000313" key="2">
    <source>
        <dbReference type="WBParaSite" id="ACAC_0000500301-mRNA-1"/>
    </source>
</evidence>
<protein>
    <submittedName>
        <fullName evidence="2">Secreted protein</fullName>
    </submittedName>
</protein>
<accession>A0A0K0D4K8</accession>
<reference evidence="2" key="2">
    <citation type="submission" date="2017-02" db="UniProtKB">
        <authorList>
            <consortium name="WormBaseParasite"/>
        </authorList>
    </citation>
    <scope>IDENTIFICATION</scope>
</reference>
<dbReference type="WBParaSite" id="ACAC_0000500301-mRNA-1">
    <property type="protein sequence ID" value="ACAC_0000500301-mRNA-1"/>
    <property type="gene ID" value="ACAC_0000500301"/>
</dbReference>
<organism evidence="1 2">
    <name type="scientific">Angiostrongylus cantonensis</name>
    <name type="common">Rat lungworm</name>
    <dbReference type="NCBI Taxonomy" id="6313"/>
    <lineage>
        <taxon>Eukaryota</taxon>
        <taxon>Metazoa</taxon>
        <taxon>Ecdysozoa</taxon>
        <taxon>Nematoda</taxon>
        <taxon>Chromadorea</taxon>
        <taxon>Rhabditida</taxon>
        <taxon>Rhabditina</taxon>
        <taxon>Rhabditomorpha</taxon>
        <taxon>Strongyloidea</taxon>
        <taxon>Metastrongylidae</taxon>
        <taxon>Angiostrongylus</taxon>
    </lineage>
</organism>
<reference evidence="1" key="1">
    <citation type="submission" date="2012-09" db="EMBL/GenBank/DDBJ databases">
        <authorList>
            <person name="Martin A.A."/>
        </authorList>
    </citation>
    <scope>NUCLEOTIDE SEQUENCE</scope>
</reference>
<keyword evidence="1" id="KW-1185">Reference proteome</keyword>
<evidence type="ECO:0000313" key="1">
    <source>
        <dbReference type="Proteomes" id="UP000035642"/>
    </source>
</evidence>
<proteinExistence type="predicted"/>
<dbReference type="AlphaFoldDB" id="A0A0K0D4K8"/>
<sequence>VFTNFFSLLNKFSIVQCARQYHVCHLFVIFIINFHMPLEAPASAASVYKDASYSCLFESECNRMDSEVIHGFVNNFKIFIKVMTYLAALYTRNNSVPQVCALLILILLDHTHKTSNEDLPSAPKVLNMGRPLVKTERRK</sequence>
<name>A0A0K0D4K8_ANGCA</name>